<dbReference type="SUPFAM" id="SSF48452">
    <property type="entry name" value="TPR-like"/>
    <property type="match status" value="1"/>
</dbReference>
<dbReference type="PANTHER" id="PTHR46935">
    <property type="entry name" value="OS01G0674700 PROTEIN"/>
    <property type="match status" value="1"/>
</dbReference>
<feature type="repeat" description="PPR" evidence="2">
    <location>
        <begin position="510"/>
        <end position="544"/>
    </location>
</feature>
<feature type="repeat" description="PPR" evidence="2">
    <location>
        <begin position="579"/>
        <end position="613"/>
    </location>
</feature>
<dbReference type="Pfam" id="PF13041">
    <property type="entry name" value="PPR_2"/>
    <property type="match status" value="1"/>
</dbReference>
<evidence type="ECO:0000256" key="2">
    <source>
        <dbReference type="PROSITE-ProRule" id="PRU00708"/>
    </source>
</evidence>
<dbReference type="InParanoid" id="A0A1Q3BCI1"/>
<keyword evidence="1" id="KW-0677">Repeat</keyword>
<dbReference type="PANTHER" id="PTHR46935:SF1">
    <property type="entry name" value="OS01G0674700 PROTEIN"/>
    <property type="match status" value="1"/>
</dbReference>
<dbReference type="EMBL" id="BDDD01000424">
    <property type="protein sequence ID" value="GAV65605.1"/>
    <property type="molecule type" value="Genomic_DNA"/>
</dbReference>
<dbReference type="InterPro" id="IPR044645">
    <property type="entry name" value="DG1/EMB2279-like"/>
</dbReference>
<dbReference type="Pfam" id="PF13812">
    <property type="entry name" value="PPR_3"/>
    <property type="match status" value="1"/>
</dbReference>
<comment type="caution">
    <text evidence="4">The sequence shown here is derived from an EMBL/GenBank/DDBJ whole genome shotgun (WGS) entry which is preliminary data.</text>
</comment>
<dbReference type="Gene3D" id="1.25.40.10">
    <property type="entry name" value="Tetratricopeptide repeat domain"/>
    <property type="match status" value="3"/>
</dbReference>
<evidence type="ECO:0000313" key="4">
    <source>
        <dbReference type="EMBL" id="GAV65605.1"/>
    </source>
</evidence>
<gene>
    <name evidence="4" type="ORF">CFOL_v3_09120</name>
</gene>
<dbReference type="Pfam" id="PF01535">
    <property type="entry name" value="PPR"/>
    <property type="match status" value="3"/>
</dbReference>
<dbReference type="OrthoDB" id="1909155at2759"/>
<dbReference type="FunFam" id="1.25.40.10:FF:001393">
    <property type="entry name" value="Pentatricopeptide repeat-containing protein chloroplastic"/>
    <property type="match status" value="1"/>
</dbReference>
<feature type="repeat" description="PPR" evidence="2">
    <location>
        <begin position="683"/>
        <end position="717"/>
    </location>
</feature>
<evidence type="ECO:0000256" key="1">
    <source>
        <dbReference type="ARBA" id="ARBA00022737"/>
    </source>
</evidence>
<accession>A0A1Q3BCI1</accession>
<feature type="region of interest" description="Disordered" evidence="3">
    <location>
        <begin position="205"/>
        <end position="225"/>
    </location>
</feature>
<dbReference type="FunFam" id="1.25.40.10:FF:000363">
    <property type="entry name" value="Pentatricopeptide repeat-containing protein"/>
    <property type="match status" value="1"/>
</dbReference>
<evidence type="ECO:0000313" key="5">
    <source>
        <dbReference type="Proteomes" id="UP000187406"/>
    </source>
</evidence>
<dbReference type="GO" id="GO:0009658">
    <property type="term" value="P:chloroplast organization"/>
    <property type="evidence" value="ECO:0007669"/>
    <property type="project" value="InterPro"/>
</dbReference>
<dbReference type="STRING" id="3775.A0A1Q3BCI1"/>
<evidence type="ECO:0000256" key="3">
    <source>
        <dbReference type="SAM" id="MobiDB-lite"/>
    </source>
</evidence>
<dbReference type="InterPro" id="IPR011990">
    <property type="entry name" value="TPR-like_helical_dom_sf"/>
</dbReference>
<dbReference type="NCBIfam" id="TIGR00756">
    <property type="entry name" value="PPR"/>
    <property type="match status" value="4"/>
</dbReference>
<feature type="repeat" description="PPR" evidence="2">
    <location>
        <begin position="730"/>
        <end position="764"/>
    </location>
</feature>
<dbReference type="InterPro" id="IPR002885">
    <property type="entry name" value="PPR_rpt"/>
</dbReference>
<organism evidence="4 5">
    <name type="scientific">Cephalotus follicularis</name>
    <name type="common">Albany pitcher plant</name>
    <dbReference type="NCBI Taxonomy" id="3775"/>
    <lineage>
        <taxon>Eukaryota</taxon>
        <taxon>Viridiplantae</taxon>
        <taxon>Streptophyta</taxon>
        <taxon>Embryophyta</taxon>
        <taxon>Tracheophyta</taxon>
        <taxon>Spermatophyta</taxon>
        <taxon>Magnoliopsida</taxon>
        <taxon>eudicotyledons</taxon>
        <taxon>Gunneridae</taxon>
        <taxon>Pentapetalae</taxon>
        <taxon>rosids</taxon>
        <taxon>fabids</taxon>
        <taxon>Oxalidales</taxon>
        <taxon>Cephalotaceae</taxon>
        <taxon>Cephalotus</taxon>
    </lineage>
</organism>
<dbReference type="PROSITE" id="PS51375">
    <property type="entry name" value="PPR"/>
    <property type="match status" value="4"/>
</dbReference>
<dbReference type="AlphaFoldDB" id="A0A1Q3BCI1"/>
<sequence length="913" mass="103921">MVDIILTNAQSGISCFERNGLLTPIYSHASFCSRWRPIFGVALNAKNSNKKRRILGSKTSNCGNIIYALARNEIDSPLVGGGVLEKELQFIPSFDECLKAMESIKTRKEKEEVHKSSQYASKDGLSRKYVSKNLSSGRDGDTSKWNKFEGNLDKDTIVVKHNVMHRNNKFDRSERRFRDFRDELHVGEDRNMETRVRKKLGRETPDGRLSKYRTSGVEPGPEDLNVGKKMRAANAQVGSVGSDNFKNKSTISGKGKFGDDGSSSTFLKGKTKNFDRREVGFTSNEFRGRHVRNYIGSEDFSDKENAPKYEILSRSNKFLGKGKDNAFEVERAAFKTLTESKGVVDKPRVSKREMEERIQKLAMRLNGAAMPEWMFSKMIRSAKIKFTDHTILRVIQILGKLGNWRCVLQVIEWLQMRERFQSYKLRYIYTTALGVLGKARRPVEALNVFHAMQQRMSSYPDIVAYHCIAITLGQAGYLKELFDLIDSMLSPPKKFKAGAVGKWDPRLEPDIVIYNAVLNACAQRKKWEGAFWVLQQLKQQGQQPSTTTYGLVMEVMLACGKYNLVHEFFTKMQKSSIPNALSYKVLVNTLWREGKIDEAVLAVQDMERRGIVGSAALYYDLARCLCSAGRCQEALMQIDQICKVATKPLVVTYTGLIQACLDSGNIQNGVYIFNRMNEFCAPNLVTCNIVLKAYIEHGLFEKAKVLFQKMLEDGKHITSESDYKVRVIPDIFTFNTMLDACAEEKRWSDLEYVYEKLLHHGYHFNSKRHLRMILNASRAGKEELLETTWKHLAQADRIPPPSLIKERFCVKLEKGDHLSAISCIIGQPVSELQAFSKGSWLNLFEDNAQRFRTDSLTQIIHEVSILVVRSDLTITKPLLQNLIIACKEFIRTHETFDAINEPETVCTVQTALK</sequence>
<dbReference type="Proteomes" id="UP000187406">
    <property type="component" value="Unassembled WGS sequence"/>
</dbReference>
<name>A0A1Q3BCI1_CEPFO</name>
<keyword evidence="5" id="KW-1185">Reference proteome</keyword>
<dbReference type="GO" id="GO:0009507">
    <property type="term" value="C:chloroplast"/>
    <property type="evidence" value="ECO:0007669"/>
    <property type="project" value="TreeGrafter"/>
</dbReference>
<proteinExistence type="predicted"/>
<dbReference type="FunCoup" id="A0A1Q3BCI1">
    <property type="interactions" value="1312"/>
</dbReference>
<reference evidence="5" key="1">
    <citation type="submission" date="2016-04" db="EMBL/GenBank/DDBJ databases">
        <title>Cephalotus genome sequencing.</title>
        <authorList>
            <person name="Fukushima K."/>
            <person name="Hasebe M."/>
            <person name="Fang X."/>
        </authorList>
    </citation>
    <scope>NUCLEOTIDE SEQUENCE [LARGE SCALE GENOMIC DNA]</scope>
    <source>
        <strain evidence="5">cv. St1</strain>
    </source>
</reference>
<protein>
    <submittedName>
        <fullName evidence="4">PPR domain-containing protein/PPR_2 domain-containing protein</fullName>
    </submittedName>
</protein>